<dbReference type="Proteomes" id="UP000199518">
    <property type="component" value="Unassembled WGS sequence"/>
</dbReference>
<keyword evidence="1" id="KW-1133">Transmembrane helix</keyword>
<keyword evidence="1" id="KW-0472">Membrane</keyword>
<evidence type="ECO:0000313" key="2">
    <source>
        <dbReference type="EMBL" id="SFI07327.1"/>
    </source>
</evidence>
<proteinExistence type="predicted"/>
<reference evidence="3" key="1">
    <citation type="submission" date="2016-10" db="EMBL/GenBank/DDBJ databases">
        <authorList>
            <person name="Varghese N."/>
            <person name="Submissions S."/>
        </authorList>
    </citation>
    <scope>NUCLEOTIDE SEQUENCE [LARGE SCALE GENOMIC DNA]</scope>
    <source>
        <strain evidence="3">DSM 26348</strain>
    </source>
</reference>
<keyword evidence="3" id="KW-1185">Reference proteome</keyword>
<name>A0A1I3F7X6_9PLAN</name>
<organism evidence="2 3">
    <name type="scientific">Planctomicrobium piriforme</name>
    <dbReference type="NCBI Taxonomy" id="1576369"/>
    <lineage>
        <taxon>Bacteria</taxon>
        <taxon>Pseudomonadati</taxon>
        <taxon>Planctomycetota</taxon>
        <taxon>Planctomycetia</taxon>
        <taxon>Planctomycetales</taxon>
        <taxon>Planctomycetaceae</taxon>
        <taxon>Planctomicrobium</taxon>
    </lineage>
</organism>
<keyword evidence="1" id="KW-0812">Transmembrane</keyword>
<feature type="transmembrane region" description="Helical" evidence="1">
    <location>
        <begin position="39"/>
        <end position="58"/>
    </location>
</feature>
<dbReference type="EMBL" id="FOQD01000005">
    <property type="protein sequence ID" value="SFI07327.1"/>
    <property type="molecule type" value="Genomic_DNA"/>
</dbReference>
<dbReference type="RefSeq" id="WP_139228339.1">
    <property type="nucleotide sequence ID" value="NZ_FOQD01000005.1"/>
</dbReference>
<evidence type="ECO:0000256" key="1">
    <source>
        <dbReference type="SAM" id="Phobius"/>
    </source>
</evidence>
<accession>A0A1I3F7X6</accession>
<feature type="transmembrane region" description="Helical" evidence="1">
    <location>
        <begin position="262"/>
        <end position="282"/>
    </location>
</feature>
<sequence>MSGFFVLLLIACMAIGMSHMFSAYQSVQREPQSPRFIGLFLLMTVAVGLVGAGVLVGWKGQSARVQPALHVEPQLMALPQVAPPRPHPPALPDMVENQEIEKQTNPTPRPGDAILKESSAPLAVTELVYHDGGQLISQKSLKTLPDWADENPESGPGWKTFVLSSQRFATLEEARQQAAAALQSQFAEHSALGDASQRHWQPTLAQLRTAGLIQKECDVAWPLEVGGFTEQVHQVIWQVTFTDAARATFEKSWREKESESRLLQLAAGFGTVTAGLALMALFTRRKRAVIS</sequence>
<protein>
    <submittedName>
        <fullName evidence="2">Uncharacterized protein</fullName>
    </submittedName>
</protein>
<dbReference type="AlphaFoldDB" id="A0A1I3F7X6"/>
<gene>
    <name evidence="2" type="ORF">SAMN05421753_105120</name>
</gene>
<evidence type="ECO:0000313" key="3">
    <source>
        <dbReference type="Proteomes" id="UP000199518"/>
    </source>
</evidence>
<dbReference type="STRING" id="1576369.SAMN05421753_105120"/>